<sequence length="370" mass="40757">MPKKVIIAGGGTGGHIYPAIAIGRGLKNRFPDAEILFVGTERGLESDLVPKAGFTLKKIRAKGFKRKLSLDNLITIKEMILGGMESLMLLKKEKPDLVIGTGGYVAGPVVFFAALLNIPTFIHEQNVKPGVTNRILSRFVDRIAVSFSDSIKFFPRKKVVVTGNPIRPEIISADRMKALKELDLDAGKPVVLSFGGSQGARRLNEAVMDLIDRIKDENTFQLFHITGRKNYEEFIHKLENKGINLQTLGHIKLRPYVYEMHNTIAAADLVISRAGAITIAEITAAGKPAILVPLPTAADRHQDYNANLMEKNGAAVVVKDWDLSGAKLYGIIRDLVFDRKRLQKMSTASKNLGKPDALDRILDEIVLLMN</sequence>
<organism evidence="13 14">
    <name type="scientific">Thermosediminibacter litoriperuensis</name>
    <dbReference type="NCBI Taxonomy" id="291989"/>
    <lineage>
        <taxon>Bacteria</taxon>
        <taxon>Bacillati</taxon>
        <taxon>Bacillota</taxon>
        <taxon>Clostridia</taxon>
        <taxon>Thermosediminibacterales</taxon>
        <taxon>Thermosediminibacteraceae</taxon>
        <taxon>Thermosediminibacter</taxon>
    </lineage>
</organism>
<dbReference type="GO" id="GO:0009252">
    <property type="term" value="P:peptidoglycan biosynthetic process"/>
    <property type="evidence" value="ECO:0007669"/>
    <property type="project" value="UniProtKB-UniRule"/>
</dbReference>
<accession>A0A5S5ATD4</accession>
<dbReference type="NCBIfam" id="TIGR01133">
    <property type="entry name" value="murG"/>
    <property type="match status" value="1"/>
</dbReference>
<dbReference type="HAMAP" id="MF_00033">
    <property type="entry name" value="MurG"/>
    <property type="match status" value="1"/>
</dbReference>
<dbReference type="CDD" id="cd03785">
    <property type="entry name" value="GT28_MurG"/>
    <property type="match status" value="1"/>
</dbReference>
<dbReference type="InterPro" id="IPR004276">
    <property type="entry name" value="GlycoTrans_28_N"/>
</dbReference>
<evidence type="ECO:0000313" key="13">
    <source>
        <dbReference type="EMBL" id="TYP54942.1"/>
    </source>
</evidence>
<comment type="similarity">
    <text evidence="10">Belongs to the glycosyltransferase 28 family. MurG subfamily.</text>
</comment>
<dbReference type="RefSeq" id="WP_148867028.1">
    <property type="nucleotide sequence ID" value="NZ_VNHO01000011.1"/>
</dbReference>
<evidence type="ECO:0000256" key="2">
    <source>
        <dbReference type="ARBA" id="ARBA00022618"/>
    </source>
</evidence>
<keyword evidence="2 10" id="KW-0132">Cell division</keyword>
<comment type="caution">
    <text evidence="13">The sequence shown here is derived from an EMBL/GenBank/DDBJ whole genome shotgun (WGS) entry which is preliminary data.</text>
</comment>
<dbReference type="GO" id="GO:0005886">
    <property type="term" value="C:plasma membrane"/>
    <property type="evidence" value="ECO:0007669"/>
    <property type="project" value="UniProtKB-SubCell"/>
</dbReference>
<keyword evidence="8 10" id="KW-0131">Cell cycle</keyword>
<dbReference type="GO" id="GO:0071555">
    <property type="term" value="P:cell wall organization"/>
    <property type="evidence" value="ECO:0007669"/>
    <property type="project" value="UniProtKB-KW"/>
</dbReference>
<evidence type="ECO:0000256" key="9">
    <source>
        <dbReference type="ARBA" id="ARBA00023316"/>
    </source>
</evidence>
<keyword evidence="5 10" id="KW-0133">Cell shape</keyword>
<evidence type="ECO:0000256" key="7">
    <source>
        <dbReference type="ARBA" id="ARBA00023136"/>
    </source>
</evidence>
<comment type="function">
    <text evidence="10">Cell wall formation. Catalyzes the transfer of a GlcNAc subunit on undecaprenyl-pyrophosphoryl-MurNAc-pentapeptide (lipid intermediate I) to form undecaprenyl-pyrophosphoryl-MurNAc-(pentapeptide)GlcNAc (lipid intermediate II).</text>
</comment>
<evidence type="ECO:0000256" key="4">
    <source>
        <dbReference type="ARBA" id="ARBA00022679"/>
    </source>
</evidence>
<comment type="subcellular location">
    <subcellularLocation>
        <location evidence="10">Cell membrane</location>
        <topology evidence="10">Peripheral membrane protein</topology>
        <orientation evidence="10">Cytoplasmic side</orientation>
    </subcellularLocation>
</comment>
<evidence type="ECO:0000259" key="12">
    <source>
        <dbReference type="Pfam" id="PF04101"/>
    </source>
</evidence>
<evidence type="ECO:0000256" key="1">
    <source>
        <dbReference type="ARBA" id="ARBA00022475"/>
    </source>
</evidence>
<dbReference type="GO" id="GO:0005975">
    <property type="term" value="P:carbohydrate metabolic process"/>
    <property type="evidence" value="ECO:0007669"/>
    <property type="project" value="InterPro"/>
</dbReference>
<dbReference type="EMBL" id="VNHO01000011">
    <property type="protein sequence ID" value="TYP54942.1"/>
    <property type="molecule type" value="Genomic_DNA"/>
</dbReference>
<dbReference type="InterPro" id="IPR006009">
    <property type="entry name" value="GlcNAc_MurG"/>
</dbReference>
<proteinExistence type="inferred from homology"/>
<evidence type="ECO:0000313" key="14">
    <source>
        <dbReference type="Proteomes" id="UP000322294"/>
    </source>
</evidence>
<keyword evidence="1 10" id="KW-1003">Cell membrane</keyword>
<dbReference type="UniPathway" id="UPA00219"/>
<dbReference type="GO" id="GO:0050511">
    <property type="term" value="F:undecaprenyldiphospho-muramoylpentapeptide beta-N-acetylglucosaminyltransferase activity"/>
    <property type="evidence" value="ECO:0007669"/>
    <property type="project" value="UniProtKB-UniRule"/>
</dbReference>
<keyword evidence="14" id="KW-1185">Reference proteome</keyword>
<comment type="pathway">
    <text evidence="10">Cell wall biogenesis; peptidoglycan biosynthesis.</text>
</comment>
<dbReference type="GO" id="GO:0051301">
    <property type="term" value="P:cell division"/>
    <property type="evidence" value="ECO:0007669"/>
    <property type="project" value="UniProtKB-KW"/>
</dbReference>
<dbReference type="Pfam" id="PF03033">
    <property type="entry name" value="Glyco_transf_28"/>
    <property type="match status" value="1"/>
</dbReference>
<comment type="caution">
    <text evidence="10">Lacks conserved residue(s) required for the propagation of feature annotation.</text>
</comment>
<dbReference type="GO" id="GO:0051991">
    <property type="term" value="F:UDP-N-acetyl-D-glucosamine:N-acetylmuramoyl-L-alanyl-D-glutamyl-meso-2,6-diaminopimelyl-D-alanyl-D-alanine-diphosphoundecaprenol 4-beta-N-acetylglucosaminlytransferase activity"/>
    <property type="evidence" value="ECO:0007669"/>
    <property type="project" value="RHEA"/>
</dbReference>
<keyword evidence="6 10" id="KW-0573">Peptidoglycan synthesis</keyword>
<dbReference type="GO" id="GO:0008360">
    <property type="term" value="P:regulation of cell shape"/>
    <property type="evidence" value="ECO:0007669"/>
    <property type="project" value="UniProtKB-KW"/>
</dbReference>
<protein>
    <recommendedName>
        <fullName evidence="10">UDP-N-acetylglucosamine--N-acetylmuramyl-(pentapeptide) pyrophosphoryl-undecaprenol N-acetylglucosamine transferase</fullName>
        <ecNumber evidence="10">2.4.1.227</ecNumber>
    </recommendedName>
    <alternativeName>
        <fullName evidence="10">Undecaprenyl-PP-MurNAc-pentapeptide-UDPGlcNAc GlcNAc transferase</fullName>
    </alternativeName>
</protein>
<feature type="binding site" evidence="10">
    <location>
        <begin position="12"/>
        <end position="14"/>
    </location>
    <ligand>
        <name>UDP-N-acetyl-alpha-D-glucosamine</name>
        <dbReference type="ChEBI" id="CHEBI:57705"/>
    </ligand>
</feature>
<keyword evidence="4 10" id="KW-0808">Transferase</keyword>
<evidence type="ECO:0000256" key="10">
    <source>
        <dbReference type="HAMAP-Rule" id="MF_00033"/>
    </source>
</evidence>
<evidence type="ECO:0000256" key="8">
    <source>
        <dbReference type="ARBA" id="ARBA00023306"/>
    </source>
</evidence>
<gene>
    <name evidence="10" type="primary">murG</name>
    <name evidence="13" type="ORF">LZ11_01265</name>
</gene>
<dbReference type="Gene3D" id="3.40.50.2000">
    <property type="entry name" value="Glycogen Phosphorylase B"/>
    <property type="match status" value="2"/>
</dbReference>
<dbReference type="Pfam" id="PF04101">
    <property type="entry name" value="Glyco_tran_28_C"/>
    <property type="match status" value="1"/>
</dbReference>
<feature type="domain" description="Glycosyl transferase family 28 C-terminal" evidence="12">
    <location>
        <begin position="191"/>
        <end position="361"/>
    </location>
</feature>
<evidence type="ECO:0000256" key="6">
    <source>
        <dbReference type="ARBA" id="ARBA00022984"/>
    </source>
</evidence>
<dbReference type="InterPro" id="IPR007235">
    <property type="entry name" value="Glyco_trans_28_C"/>
</dbReference>
<reference evidence="13 14" key="1">
    <citation type="submission" date="2019-07" db="EMBL/GenBank/DDBJ databases">
        <title>Genomic Encyclopedia of Type Strains, Phase I: the one thousand microbial genomes (KMG-I) project.</title>
        <authorList>
            <person name="Kyrpides N."/>
        </authorList>
    </citation>
    <scope>NUCLEOTIDE SEQUENCE [LARGE SCALE GENOMIC DNA]</scope>
    <source>
        <strain evidence="13 14">DSM 16647</strain>
    </source>
</reference>
<keyword evidence="3 10" id="KW-0328">Glycosyltransferase</keyword>
<feature type="binding site" evidence="10">
    <location>
        <position position="197"/>
    </location>
    <ligand>
        <name>UDP-N-acetyl-alpha-D-glucosamine</name>
        <dbReference type="ChEBI" id="CHEBI:57705"/>
    </ligand>
</feature>
<dbReference type="AlphaFoldDB" id="A0A5S5ATD4"/>
<keyword evidence="7 10" id="KW-0472">Membrane</keyword>
<evidence type="ECO:0000256" key="5">
    <source>
        <dbReference type="ARBA" id="ARBA00022960"/>
    </source>
</evidence>
<dbReference type="OrthoDB" id="9808936at2"/>
<feature type="binding site" evidence="10">
    <location>
        <position position="302"/>
    </location>
    <ligand>
        <name>UDP-N-acetyl-alpha-D-glucosamine</name>
        <dbReference type="ChEBI" id="CHEBI:57705"/>
    </ligand>
</feature>
<feature type="domain" description="Glycosyltransferase family 28 N-terminal" evidence="11">
    <location>
        <begin position="5"/>
        <end position="144"/>
    </location>
</feature>
<dbReference type="Proteomes" id="UP000322294">
    <property type="component" value="Unassembled WGS sequence"/>
</dbReference>
<evidence type="ECO:0000259" key="11">
    <source>
        <dbReference type="Pfam" id="PF03033"/>
    </source>
</evidence>
<dbReference type="PANTHER" id="PTHR21015">
    <property type="entry name" value="UDP-N-ACETYLGLUCOSAMINE--N-ACETYLMURAMYL-(PENTAPEPTIDE) PYROPHOSPHORYL-UNDECAPRENOL N-ACETYLGLUCOSAMINE TRANSFERASE 1"/>
    <property type="match status" value="1"/>
</dbReference>
<comment type="catalytic activity">
    <reaction evidence="10">
        <text>di-trans,octa-cis-undecaprenyl diphospho-N-acetyl-alpha-D-muramoyl-L-alanyl-D-glutamyl-meso-2,6-diaminopimeloyl-D-alanyl-D-alanine + UDP-N-acetyl-alpha-D-glucosamine = di-trans,octa-cis-undecaprenyl diphospho-[N-acetyl-alpha-D-glucosaminyl-(1-&gt;4)]-N-acetyl-alpha-D-muramoyl-L-alanyl-D-glutamyl-meso-2,6-diaminopimeloyl-D-alanyl-D-alanine + UDP + H(+)</text>
        <dbReference type="Rhea" id="RHEA:31227"/>
        <dbReference type="ChEBI" id="CHEBI:15378"/>
        <dbReference type="ChEBI" id="CHEBI:57705"/>
        <dbReference type="ChEBI" id="CHEBI:58223"/>
        <dbReference type="ChEBI" id="CHEBI:61387"/>
        <dbReference type="ChEBI" id="CHEBI:61388"/>
        <dbReference type="EC" id="2.4.1.227"/>
    </reaction>
</comment>
<name>A0A5S5ATD4_9FIRM</name>
<dbReference type="SUPFAM" id="SSF53756">
    <property type="entry name" value="UDP-Glycosyltransferase/glycogen phosphorylase"/>
    <property type="match status" value="1"/>
</dbReference>
<feature type="binding site" evidence="10">
    <location>
        <position position="167"/>
    </location>
    <ligand>
        <name>UDP-N-acetyl-alpha-D-glucosamine</name>
        <dbReference type="ChEBI" id="CHEBI:57705"/>
    </ligand>
</feature>
<feature type="binding site" evidence="10">
    <location>
        <position position="126"/>
    </location>
    <ligand>
        <name>UDP-N-acetyl-alpha-D-glucosamine</name>
        <dbReference type="ChEBI" id="CHEBI:57705"/>
    </ligand>
</feature>
<dbReference type="EC" id="2.4.1.227" evidence="10"/>
<dbReference type="PANTHER" id="PTHR21015:SF22">
    <property type="entry name" value="GLYCOSYLTRANSFERASE"/>
    <property type="match status" value="1"/>
</dbReference>
<keyword evidence="9 10" id="KW-0961">Cell wall biogenesis/degradation</keyword>
<evidence type="ECO:0000256" key="3">
    <source>
        <dbReference type="ARBA" id="ARBA00022676"/>
    </source>
</evidence>